<gene>
    <name evidence="9 10" type="primary">LOC105055221</name>
</gene>
<dbReference type="CDD" id="cd06407">
    <property type="entry name" value="PB1_NLP"/>
    <property type="match status" value="1"/>
</dbReference>
<accession>A0A6I9S130</accession>
<reference evidence="9 10" key="1">
    <citation type="submission" date="2025-04" db="UniProtKB">
        <authorList>
            <consortium name="RefSeq"/>
        </authorList>
    </citation>
    <scope>IDENTIFICATION</scope>
</reference>
<dbReference type="GO" id="GO:0003700">
    <property type="term" value="F:DNA-binding transcription factor activity"/>
    <property type="evidence" value="ECO:0007669"/>
    <property type="project" value="InterPro"/>
</dbReference>
<dbReference type="SUPFAM" id="SSF54277">
    <property type="entry name" value="CAD &amp; PB1 domains"/>
    <property type="match status" value="1"/>
</dbReference>
<feature type="region of interest" description="Disordered" evidence="5">
    <location>
        <begin position="704"/>
        <end position="739"/>
    </location>
</feature>
<evidence type="ECO:0000256" key="3">
    <source>
        <dbReference type="ARBA" id="ARBA00023163"/>
    </source>
</evidence>
<dbReference type="AlphaFoldDB" id="A0A6I9S130"/>
<keyword evidence="4" id="KW-0539">Nucleus</keyword>
<dbReference type="PANTHER" id="PTHR32002:SF79">
    <property type="entry name" value="OS09G0549450 PROTEIN"/>
    <property type="match status" value="1"/>
</dbReference>
<dbReference type="PROSITE" id="PS51745">
    <property type="entry name" value="PB1"/>
    <property type="match status" value="1"/>
</dbReference>
<feature type="compositionally biased region" description="Polar residues" evidence="5">
    <location>
        <begin position="704"/>
        <end position="716"/>
    </location>
</feature>
<dbReference type="Gene3D" id="3.10.20.90">
    <property type="entry name" value="Phosphatidylinositol 3-kinase Catalytic Subunit, Chain A, domain 1"/>
    <property type="match status" value="1"/>
</dbReference>
<dbReference type="InterPro" id="IPR034891">
    <property type="entry name" value="PB1_NLP"/>
</dbReference>
<keyword evidence="1" id="KW-0805">Transcription regulation</keyword>
<evidence type="ECO:0000259" key="7">
    <source>
        <dbReference type="PROSITE" id="PS51745"/>
    </source>
</evidence>
<dbReference type="KEGG" id="egu:105055221"/>
<keyword evidence="8" id="KW-1185">Reference proteome</keyword>
<dbReference type="OrthoDB" id="6270329at2759"/>
<dbReference type="GO" id="GO:0003677">
    <property type="term" value="F:DNA binding"/>
    <property type="evidence" value="ECO:0007669"/>
    <property type="project" value="UniProtKB-KW"/>
</dbReference>
<dbReference type="RefSeq" id="XP_010935287.1">
    <property type="nucleotide sequence ID" value="XM_010936985.3"/>
</dbReference>
<dbReference type="SMART" id="SM00666">
    <property type="entry name" value="PB1"/>
    <property type="match status" value="1"/>
</dbReference>
<evidence type="ECO:0000259" key="6">
    <source>
        <dbReference type="PROSITE" id="PS51519"/>
    </source>
</evidence>
<evidence type="ECO:0000313" key="8">
    <source>
        <dbReference type="Proteomes" id="UP000504607"/>
    </source>
</evidence>
<sequence>MEANSSPSRTLSDGAANLDLLDRLLSGEGWLEFPNSSDVLQSNTPNSMSPFDSLSFSPLFEVSNGNSTRVLPESDNLDDTDRSVISTNPPSDESQVGNIDRTHSLNSSTIGRIMYSVQSGELSTINPSPEPGTNWWIRPSSSISSVKDRFMHALSYIKETHREGNVLVQLWVPMKRGDQLVLTTYGQPFLVDPNCEKLVNYREISTNYEFSAEENSGRALGLPGRVFLGRLPEWTPDVRYFDSSEFLRVGYAEYFDVRGTIALPVFEHGGRSCLGVVEVVTTTQDMNHSSELQNICNALQAADLTSSEVLSVPHLKVSGGSYQAALPEILEVLKTICKMHKLPLAQTWIACIQQGKTGSRHSKENYKDCVSTVDAACYLNDPSMLSFHRACSEHHLLKGQGVAGKAFTTNEPCFSPDITASCKTEYPLSHHARMVNLKGAVAIRLRSIRSGNADFVLEFFLPPDCIGSEEQKLMLNSLSNTIQQVCQTLRVMTIKELEDEAMLQVNELIPSELRYDKSGSEEGRRQNVDDVLSVEASEKETSEFLELEKDWFEGFTVTTHSNHPEVVLPAGEIFSEFKQHRQDLQNDVSNHKDSFTSDCSFPVSGKATEKRRTKTEKTVSLEVLRQYFAGSLKDAAKSIGVCPTTLKRICRQHGITRWPSRKIKKVDHSLKKLQVVIDSVHGADKGIQLSSLYKEFTKASGPNGNLSGSITFSPVNQKDHPESTHQQQDARLGHHLSSPSLSSSSCSQCSSSSHSCSSGAKQPTQAAEFIIKQESSMEETPSGIPERTNSQVDLSLPTQETTLCIKRSSNDKSPIEHCSPGTLSSLHKDTSSWIRVKAMYEAEKVRLRLQPTWGFQDLKQEITKRFNIGDTNSVNLKYLDDDTEWILLTCDADLQECIHVYRSSGAETIKISVQSVGMSQ</sequence>
<keyword evidence="3" id="KW-0804">Transcription</keyword>
<organism evidence="8 10">
    <name type="scientific">Elaeis guineensis var. tenera</name>
    <name type="common">Oil palm</name>
    <dbReference type="NCBI Taxonomy" id="51953"/>
    <lineage>
        <taxon>Eukaryota</taxon>
        <taxon>Viridiplantae</taxon>
        <taxon>Streptophyta</taxon>
        <taxon>Embryophyta</taxon>
        <taxon>Tracheophyta</taxon>
        <taxon>Spermatophyta</taxon>
        <taxon>Magnoliopsida</taxon>
        <taxon>Liliopsida</taxon>
        <taxon>Arecaceae</taxon>
        <taxon>Arecoideae</taxon>
        <taxon>Cocoseae</taxon>
        <taxon>Elaeidinae</taxon>
        <taxon>Elaeis</taxon>
    </lineage>
</organism>
<dbReference type="Pfam" id="PF02042">
    <property type="entry name" value="RWP-RK"/>
    <property type="match status" value="1"/>
</dbReference>
<dbReference type="Pfam" id="PF22922">
    <property type="entry name" value="GAF_NLP"/>
    <property type="match status" value="1"/>
</dbReference>
<dbReference type="PROSITE" id="PS51519">
    <property type="entry name" value="RWP_RK"/>
    <property type="match status" value="1"/>
</dbReference>
<evidence type="ECO:0000256" key="2">
    <source>
        <dbReference type="ARBA" id="ARBA00023125"/>
    </source>
</evidence>
<evidence type="ECO:0000256" key="1">
    <source>
        <dbReference type="ARBA" id="ARBA00023015"/>
    </source>
</evidence>
<feature type="compositionally biased region" description="Polar residues" evidence="5">
    <location>
        <begin position="83"/>
        <end position="97"/>
    </location>
</feature>
<dbReference type="InterPro" id="IPR045012">
    <property type="entry name" value="NLP"/>
</dbReference>
<evidence type="ECO:0000313" key="10">
    <source>
        <dbReference type="RefSeq" id="XP_010935287.1"/>
    </source>
</evidence>
<feature type="region of interest" description="Disordered" evidence="5">
    <location>
        <begin position="67"/>
        <end position="102"/>
    </location>
</feature>
<dbReference type="Pfam" id="PF00564">
    <property type="entry name" value="PB1"/>
    <property type="match status" value="1"/>
</dbReference>
<keyword evidence="2" id="KW-0238">DNA-binding</keyword>
<evidence type="ECO:0000313" key="9">
    <source>
        <dbReference type="RefSeq" id="XP_010935286.1"/>
    </source>
</evidence>
<protein>
    <submittedName>
        <fullName evidence="9 10">Protein NLP1</fullName>
    </submittedName>
</protein>
<feature type="domain" description="PB1" evidence="7">
    <location>
        <begin position="833"/>
        <end position="916"/>
    </location>
</feature>
<dbReference type="InterPro" id="IPR003035">
    <property type="entry name" value="RWP-RK_dom"/>
</dbReference>
<evidence type="ECO:0000256" key="4">
    <source>
        <dbReference type="ARBA" id="ARBA00023242"/>
    </source>
</evidence>
<dbReference type="InterPro" id="IPR000270">
    <property type="entry name" value="PB1_dom"/>
</dbReference>
<dbReference type="RefSeq" id="XP_010935286.1">
    <property type="nucleotide sequence ID" value="XM_010936984.3"/>
</dbReference>
<evidence type="ECO:0000256" key="5">
    <source>
        <dbReference type="SAM" id="MobiDB-lite"/>
    </source>
</evidence>
<feature type="domain" description="RWP-RK" evidence="6">
    <location>
        <begin position="605"/>
        <end position="686"/>
    </location>
</feature>
<dbReference type="InterPro" id="IPR055081">
    <property type="entry name" value="NLP1-9_GAF"/>
</dbReference>
<proteinExistence type="predicted"/>
<name>A0A6I9S130_ELAGV</name>
<dbReference type="Proteomes" id="UP000504607">
    <property type="component" value="Chromosome 12"/>
</dbReference>
<dbReference type="InterPro" id="IPR053793">
    <property type="entry name" value="PB1-like"/>
</dbReference>
<dbReference type="PANTHER" id="PTHR32002">
    <property type="entry name" value="PROTEIN NLP8"/>
    <property type="match status" value="1"/>
</dbReference>
<dbReference type="GeneID" id="105055221"/>